<evidence type="ECO:0000256" key="2">
    <source>
        <dbReference type="ARBA" id="ARBA00001946"/>
    </source>
</evidence>
<dbReference type="GO" id="GO:0004518">
    <property type="term" value="F:nuclease activity"/>
    <property type="evidence" value="ECO:0007669"/>
    <property type="project" value="UniProtKB-KW"/>
</dbReference>
<dbReference type="InterPro" id="IPR005135">
    <property type="entry name" value="Endo/exonuclease/phosphatase"/>
</dbReference>
<keyword evidence="13" id="KW-1185">Reference proteome</keyword>
<feature type="domain" description="Endonuclease/exonuclease/phosphatase" evidence="11">
    <location>
        <begin position="5"/>
        <end position="247"/>
    </location>
</feature>
<keyword evidence="10" id="KW-0539">Nucleus</keyword>
<evidence type="ECO:0000256" key="4">
    <source>
        <dbReference type="ARBA" id="ARBA00022722"/>
    </source>
</evidence>
<dbReference type="GO" id="GO:0046872">
    <property type="term" value="F:metal ion binding"/>
    <property type="evidence" value="ECO:0007669"/>
    <property type="project" value="UniProtKB-KW"/>
</dbReference>
<dbReference type="GO" id="GO:0005737">
    <property type="term" value="C:cytoplasm"/>
    <property type="evidence" value="ECO:0007669"/>
    <property type="project" value="TreeGrafter"/>
</dbReference>
<feature type="non-terminal residue" evidence="12">
    <location>
        <position position="1"/>
    </location>
</feature>
<reference evidence="12" key="1">
    <citation type="journal article" date="2020" name="Stud. Mycol.">
        <title>101 Dothideomycetes genomes: a test case for predicting lifestyles and emergence of pathogens.</title>
        <authorList>
            <person name="Haridas S."/>
            <person name="Albert R."/>
            <person name="Binder M."/>
            <person name="Bloem J."/>
            <person name="Labutti K."/>
            <person name="Salamov A."/>
            <person name="Andreopoulos B."/>
            <person name="Baker S."/>
            <person name="Barry K."/>
            <person name="Bills G."/>
            <person name="Bluhm B."/>
            <person name="Cannon C."/>
            <person name="Castanera R."/>
            <person name="Culley D."/>
            <person name="Daum C."/>
            <person name="Ezra D."/>
            <person name="Gonzalez J."/>
            <person name="Henrissat B."/>
            <person name="Kuo A."/>
            <person name="Liang C."/>
            <person name="Lipzen A."/>
            <person name="Lutzoni F."/>
            <person name="Magnuson J."/>
            <person name="Mondo S."/>
            <person name="Nolan M."/>
            <person name="Ohm R."/>
            <person name="Pangilinan J."/>
            <person name="Park H.-J."/>
            <person name="Ramirez L."/>
            <person name="Alfaro M."/>
            <person name="Sun H."/>
            <person name="Tritt A."/>
            <person name="Yoshinaga Y."/>
            <person name="Zwiers L.-H."/>
            <person name="Turgeon B."/>
            <person name="Goodwin S."/>
            <person name="Spatafora J."/>
            <person name="Crous P."/>
            <person name="Grigoriev I."/>
        </authorList>
    </citation>
    <scope>NUCLEOTIDE SEQUENCE</scope>
    <source>
        <strain evidence="12">CBS 269.34</strain>
    </source>
</reference>
<dbReference type="EMBL" id="MU004185">
    <property type="protein sequence ID" value="KAF2498905.1"/>
    <property type="molecule type" value="Genomic_DNA"/>
</dbReference>
<gene>
    <name evidence="12" type="ORF">BU16DRAFT_446848</name>
</gene>
<evidence type="ECO:0000256" key="3">
    <source>
        <dbReference type="ARBA" id="ARBA00004322"/>
    </source>
</evidence>
<dbReference type="GO" id="GO:0070260">
    <property type="term" value="F:5'-tyrosyl-DNA phosphodiesterase activity"/>
    <property type="evidence" value="ECO:0007669"/>
    <property type="project" value="TreeGrafter"/>
</dbReference>
<dbReference type="Pfam" id="PF03372">
    <property type="entry name" value="Exo_endo_phos"/>
    <property type="match status" value="1"/>
</dbReference>
<protein>
    <recommendedName>
        <fullName evidence="11">Endonuclease/exonuclease/phosphatase domain-containing protein</fullName>
    </recommendedName>
</protein>
<dbReference type="AlphaFoldDB" id="A0A6A6R2G0"/>
<keyword evidence="6" id="KW-0227">DNA damage</keyword>
<dbReference type="OrthoDB" id="9975959at2759"/>
<dbReference type="InterPro" id="IPR051547">
    <property type="entry name" value="TDP2-like"/>
</dbReference>
<evidence type="ECO:0000259" key="11">
    <source>
        <dbReference type="Pfam" id="PF03372"/>
    </source>
</evidence>
<dbReference type="Proteomes" id="UP000799750">
    <property type="component" value="Unassembled WGS sequence"/>
</dbReference>
<comment type="cofactor">
    <cofactor evidence="1">
        <name>Mn(2+)</name>
        <dbReference type="ChEBI" id="CHEBI:29035"/>
    </cofactor>
</comment>
<dbReference type="InterPro" id="IPR036691">
    <property type="entry name" value="Endo/exonu/phosph_ase_sf"/>
</dbReference>
<accession>A0A6A6R2G0</accession>
<evidence type="ECO:0000256" key="7">
    <source>
        <dbReference type="ARBA" id="ARBA00022801"/>
    </source>
</evidence>
<keyword evidence="9" id="KW-0234">DNA repair</keyword>
<dbReference type="CDD" id="cd09080">
    <property type="entry name" value="TDP2"/>
    <property type="match status" value="1"/>
</dbReference>
<proteinExistence type="predicted"/>
<evidence type="ECO:0000256" key="1">
    <source>
        <dbReference type="ARBA" id="ARBA00001936"/>
    </source>
</evidence>
<evidence type="ECO:0000256" key="5">
    <source>
        <dbReference type="ARBA" id="ARBA00022723"/>
    </source>
</evidence>
<feature type="non-terminal residue" evidence="12">
    <location>
        <position position="292"/>
    </location>
</feature>
<dbReference type="SUPFAM" id="SSF56219">
    <property type="entry name" value="DNase I-like"/>
    <property type="match status" value="1"/>
</dbReference>
<keyword evidence="7" id="KW-0378">Hydrolase</keyword>
<dbReference type="Gene3D" id="3.60.10.10">
    <property type="entry name" value="Endonuclease/exonuclease/phosphatase"/>
    <property type="match status" value="1"/>
</dbReference>
<comment type="subcellular location">
    <subcellularLocation>
        <location evidence="3">Nucleus</location>
        <location evidence="3">PML body</location>
    </subcellularLocation>
</comment>
<dbReference type="PANTHER" id="PTHR15822">
    <property type="entry name" value="TRAF AND TNF RECEPTOR-ASSOCIATED PROTEIN"/>
    <property type="match status" value="1"/>
</dbReference>
<name>A0A6A6R2G0_9PEZI</name>
<evidence type="ECO:0000313" key="13">
    <source>
        <dbReference type="Proteomes" id="UP000799750"/>
    </source>
</evidence>
<dbReference type="GO" id="GO:0006302">
    <property type="term" value="P:double-strand break repair"/>
    <property type="evidence" value="ECO:0007669"/>
    <property type="project" value="TreeGrafter"/>
</dbReference>
<evidence type="ECO:0000313" key="12">
    <source>
        <dbReference type="EMBL" id="KAF2498905.1"/>
    </source>
</evidence>
<organism evidence="12 13">
    <name type="scientific">Lophium mytilinum</name>
    <dbReference type="NCBI Taxonomy" id="390894"/>
    <lineage>
        <taxon>Eukaryota</taxon>
        <taxon>Fungi</taxon>
        <taxon>Dikarya</taxon>
        <taxon>Ascomycota</taxon>
        <taxon>Pezizomycotina</taxon>
        <taxon>Dothideomycetes</taxon>
        <taxon>Pleosporomycetidae</taxon>
        <taxon>Mytilinidiales</taxon>
        <taxon>Mytilinidiaceae</taxon>
        <taxon>Lophium</taxon>
    </lineage>
</organism>
<evidence type="ECO:0000256" key="10">
    <source>
        <dbReference type="ARBA" id="ARBA00023242"/>
    </source>
</evidence>
<dbReference type="PANTHER" id="PTHR15822:SF4">
    <property type="entry name" value="TYROSYL-DNA PHOSPHODIESTERASE 2"/>
    <property type="match status" value="1"/>
</dbReference>
<keyword evidence="4" id="KW-0540">Nuclease</keyword>
<dbReference type="GO" id="GO:0003697">
    <property type="term" value="F:single-stranded DNA binding"/>
    <property type="evidence" value="ECO:0007669"/>
    <property type="project" value="TreeGrafter"/>
</dbReference>
<evidence type="ECO:0000256" key="8">
    <source>
        <dbReference type="ARBA" id="ARBA00022842"/>
    </source>
</evidence>
<evidence type="ECO:0000256" key="6">
    <source>
        <dbReference type="ARBA" id="ARBA00022763"/>
    </source>
</evidence>
<comment type="cofactor">
    <cofactor evidence="2">
        <name>Mg(2+)</name>
        <dbReference type="ChEBI" id="CHEBI:18420"/>
    </cofactor>
</comment>
<evidence type="ECO:0000256" key="9">
    <source>
        <dbReference type="ARBA" id="ARBA00023204"/>
    </source>
</evidence>
<keyword evidence="5" id="KW-0479">Metal-binding</keyword>
<keyword evidence="8" id="KW-0460">Magnesium</keyword>
<sequence>SVTLLTWNIDFMAPHGSARLASALNHLATLLSPLPSTTAVLILLQEMTASDLKQLSETPWIRAHFAMTDRTPAAWDGSSYGTVTLVDRRVKVARAARLRFVSEYQRDGLGVDVVLQVRSEGKNREDAGVGKAEEKILRVVNVHLDSMASNPPMRPLQMAALGRWVGDGGCVAGVVAGDMNANREYDRALPTENGFKDAYLELGGIEGAEEGMTWGFQSEANMAKRFGPTRLDKVVFSGEVGVKSLTRIGMGVVVEDEAVRAKMKAEEEVEFVTDHYGLIAEFSFEDGVQVAT</sequence>